<sequence>MAIAINSSFTASVPAAYGGSTPVIDLGLSPAAISTAVALTRAGSVVVSISGAPAGSVTYTAAGLLREISFAGVSGQRPPPQVVPQERKSSQAANSASADLPRNDGREPDQAQPAVDGVYNGSGVFTPTSGVSPQFAAVLRSDPGLSAVAIAANDSFASGVVGTLVSTSA</sequence>
<dbReference type="RefSeq" id="WP_053198353.1">
    <property type="nucleotide sequence ID" value="NZ_CP011409.1"/>
</dbReference>
<reference evidence="3" key="1">
    <citation type="journal article" date="2015" name="Genome Announc.">
        <title>Complete Genome Sequence of Herbaspirillum hiltneri N3 (DSM 17495), Isolated from Surface-Sterilized Wheat Roots.</title>
        <authorList>
            <person name="Guizelini D."/>
            <person name="Saizaki P.M."/>
            <person name="Coimbra N.A."/>
            <person name="Weiss V.A."/>
            <person name="Faoro H."/>
            <person name="Sfeir M.Z."/>
            <person name="Baura V.A."/>
            <person name="Monteiro R.A."/>
            <person name="Chubatsu L.S."/>
            <person name="Souza E.M."/>
            <person name="Cruz L.M."/>
            <person name="Pedrosa F.O."/>
            <person name="Raittz R.T."/>
            <person name="Marchaukoski J.N."/>
            <person name="Steffens M.B."/>
        </authorList>
    </citation>
    <scope>NUCLEOTIDE SEQUENCE [LARGE SCALE GENOMIC DNA]</scope>
    <source>
        <strain evidence="3">N3</strain>
    </source>
</reference>
<evidence type="ECO:0000313" key="2">
    <source>
        <dbReference type="EMBL" id="AKZ63618.1"/>
    </source>
</evidence>
<name>A0ABN4I009_9BURK</name>
<gene>
    <name evidence="2" type="ORF">F506_13935</name>
</gene>
<accession>A0ABN4I009</accession>
<evidence type="ECO:0000256" key="1">
    <source>
        <dbReference type="SAM" id="MobiDB-lite"/>
    </source>
</evidence>
<dbReference type="Proteomes" id="UP000063429">
    <property type="component" value="Chromosome"/>
</dbReference>
<feature type="region of interest" description="Disordered" evidence="1">
    <location>
        <begin position="74"/>
        <end position="119"/>
    </location>
</feature>
<keyword evidence="3" id="KW-1185">Reference proteome</keyword>
<protein>
    <submittedName>
        <fullName evidence="2">Uncharacterized protein</fullName>
    </submittedName>
</protein>
<organism evidence="2 3">
    <name type="scientific">Herbaspirillum hiltneri N3</name>
    <dbReference type="NCBI Taxonomy" id="1262470"/>
    <lineage>
        <taxon>Bacteria</taxon>
        <taxon>Pseudomonadati</taxon>
        <taxon>Pseudomonadota</taxon>
        <taxon>Betaproteobacteria</taxon>
        <taxon>Burkholderiales</taxon>
        <taxon>Oxalobacteraceae</taxon>
        <taxon>Herbaspirillum</taxon>
    </lineage>
</organism>
<evidence type="ECO:0000313" key="3">
    <source>
        <dbReference type="Proteomes" id="UP000063429"/>
    </source>
</evidence>
<proteinExistence type="predicted"/>
<dbReference type="EMBL" id="CP011409">
    <property type="protein sequence ID" value="AKZ63618.1"/>
    <property type="molecule type" value="Genomic_DNA"/>
</dbReference>